<sequence length="621" mass="70781">MDVTDDAQGPLDPRIQIELENLNTATDDINKLEIELDEAKTSFNHWQSESWKKLLDIRNKIGAEHVEKARCYYDAVKIARQAQLQSQHQTHLFKRASEIHATAKETVALAEARFISHKHEWNFDQAWQDMLNHATIQIRDAADKEAICRREHQMKIILLEDAIKKVQQLEEKYRRAIIRTRPFFDLQDHNEQEIITQCAKISCLEKAIKDAKRAYSKSFRALEEISNEIHQQRRDYVMMVNGPREPGVGAELISPAESLNYEKELNNVITGDRMNSLASGSSDVDTDERERDIADIMELKERMENIGGRSVDGSESTSNQWELELQASLEKLNTLTNKNSNWNSPTRNENSLSILKLNADRLNNCESDFTNNSPMIEQTMQRNYNQSKQLPVNFQLMKKISFNNDEKIGTNQGWQSLTQSPINSIINRSKMAIKNSLSKSLTNSPINIGFKSDLNNANDNNKLTVPMNESKTTSVNNSNEQEISCDRVNDENGNCSNDSGLLGNSESKSLSVHETHDNCLLEKNCEVKFVDNAKFKEASCKISSIKELPLLSIFESSNKLKISKDKSCSMINLTEKPHLKSRFDNLAMGNIQAISIERLANARHILMAEHEDTKLKLSNKK</sequence>
<evidence type="ECO:0000256" key="1">
    <source>
        <dbReference type="ARBA" id="ARBA00007796"/>
    </source>
</evidence>
<organism evidence="4 5">
    <name type="scientific">Microctonus aethiopoides</name>
    <dbReference type="NCBI Taxonomy" id="144406"/>
    <lineage>
        <taxon>Eukaryota</taxon>
        <taxon>Metazoa</taxon>
        <taxon>Ecdysozoa</taxon>
        <taxon>Arthropoda</taxon>
        <taxon>Hexapoda</taxon>
        <taxon>Insecta</taxon>
        <taxon>Pterygota</taxon>
        <taxon>Neoptera</taxon>
        <taxon>Endopterygota</taxon>
        <taxon>Hymenoptera</taxon>
        <taxon>Apocrita</taxon>
        <taxon>Ichneumonoidea</taxon>
        <taxon>Braconidae</taxon>
        <taxon>Euphorinae</taxon>
        <taxon>Microctonus</taxon>
    </lineage>
</organism>
<dbReference type="EMBL" id="JAQQBS010001422">
    <property type="protein sequence ID" value="KAK0166248.1"/>
    <property type="molecule type" value="Genomic_DNA"/>
</dbReference>
<dbReference type="Pfam" id="PF05276">
    <property type="entry name" value="SH3BP5"/>
    <property type="match status" value="1"/>
</dbReference>
<comment type="similarity">
    <text evidence="1">Belongs to the SH3BP5 family.</text>
</comment>
<gene>
    <name evidence="4" type="ORF">PV328_004687</name>
</gene>
<dbReference type="GO" id="GO:0005737">
    <property type="term" value="C:cytoplasm"/>
    <property type="evidence" value="ECO:0007669"/>
    <property type="project" value="TreeGrafter"/>
</dbReference>
<proteinExistence type="inferred from homology"/>
<keyword evidence="2 3" id="KW-0175">Coiled coil</keyword>
<evidence type="ECO:0000256" key="3">
    <source>
        <dbReference type="SAM" id="Coils"/>
    </source>
</evidence>
<reference evidence="4" key="1">
    <citation type="journal article" date="2023" name="bioRxiv">
        <title>Scaffold-level genome assemblies of two parasitoid biocontrol wasps reveal the parthenogenesis mechanism and an associated novel virus.</title>
        <authorList>
            <person name="Inwood S."/>
            <person name="Skelly J."/>
            <person name="Guhlin J."/>
            <person name="Harrop T."/>
            <person name="Goldson S."/>
            <person name="Dearden P."/>
        </authorList>
    </citation>
    <scope>NUCLEOTIDE SEQUENCE</scope>
    <source>
        <strain evidence="4">Irish</strain>
        <tissue evidence="4">Whole body</tissue>
    </source>
</reference>
<dbReference type="Proteomes" id="UP001168990">
    <property type="component" value="Unassembled WGS sequence"/>
</dbReference>
<dbReference type="InterPro" id="IPR007940">
    <property type="entry name" value="SH3BP5"/>
</dbReference>
<name>A0AA39FB10_9HYME</name>
<dbReference type="PANTHER" id="PTHR19423:SF1">
    <property type="entry name" value="SH3 DOMAIN-BINDING PROTEIN 5"/>
    <property type="match status" value="1"/>
</dbReference>
<dbReference type="PANTHER" id="PTHR19423">
    <property type="entry name" value="SH3 DOMAIN-BINDING PROTEIN 5"/>
    <property type="match status" value="1"/>
</dbReference>
<accession>A0AA39FB10</accession>
<dbReference type="GO" id="GO:0035556">
    <property type="term" value="P:intracellular signal transduction"/>
    <property type="evidence" value="ECO:0007669"/>
    <property type="project" value="InterPro"/>
</dbReference>
<comment type="caution">
    <text evidence="4">The sequence shown here is derived from an EMBL/GenBank/DDBJ whole genome shotgun (WGS) entry which is preliminary data.</text>
</comment>
<dbReference type="GO" id="GO:0004860">
    <property type="term" value="F:protein kinase inhibitor activity"/>
    <property type="evidence" value="ECO:0007669"/>
    <property type="project" value="TreeGrafter"/>
</dbReference>
<evidence type="ECO:0000256" key="2">
    <source>
        <dbReference type="ARBA" id="ARBA00023054"/>
    </source>
</evidence>
<evidence type="ECO:0000313" key="5">
    <source>
        <dbReference type="Proteomes" id="UP001168990"/>
    </source>
</evidence>
<keyword evidence="5" id="KW-1185">Reference proteome</keyword>
<feature type="coiled-coil region" evidence="3">
    <location>
        <begin position="15"/>
        <end position="49"/>
    </location>
</feature>
<reference evidence="4" key="2">
    <citation type="submission" date="2023-03" db="EMBL/GenBank/DDBJ databases">
        <authorList>
            <person name="Inwood S.N."/>
            <person name="Skelly J.G."/>
            <person name="Guhlin J."/>
            <person name="Harrop T.W.R."/>
            <person name="Goldson S.G."/>
            <person name="Dearden P.K."/>
        </authorList>
    </citation>
    <scope>NUCLEOTIDE SEQUENCE</scope>
    <source>
        <strain evidence="4">Irish</strain>
        <tissue evidence="4">Whole body</tissue>
    </source>
</reference>
<evidence type="ECO:0000313" key="4">
    <source>
        <dbReference type="EMBL" id="KAK0166248.1"/>
    </source>
</evidence>
<protein>
    <submittedName>
        <fullName evidence="4">Uncharacterized protein</fullName>
    </submittedName>
</protein>
<dbReference type="AlphaFoldDB" id="A0AA39FB10"/>